<evidence type="ECO:0000313" key="2">
    <source>
        <dbReference type="Proteomes" id="UP000239736"/>
    </source>
</evidence>
<comment type="caution">
    <text evidence="1">The sequence shown here is derived from an EMBL/GenBank/DDBJ whole genome shotgun (WGS) entry which is preliminary data.</text>
</comment>
<proteinExistence type="predicted"/>
<dbReference type="InterPro" id="IPR009922">
    <property type="entry name" value="DUF1457"/>
</dbReference>
<name>A0A2S5JJH1_9RHOB</name>
<reference evidence="1 2" key="1">
    <citation type="submission" date="2018-01" db="EMBL/GenBank/DDBJ databases">
        <title>Genomic Encyclopedia of Archaeal and Bacterial Type Strains, Phase II (KMG-II): from individual species to whole genera.</title>
        <authorList>
            <person name="Goeker M."/>
        </authorList>
    </citation>
    <scope>NUCLEOTIDE SEQUENCE [LARGE SCALE GENOMIC DNA]</scope>
    <source>
        <strain evidence="1 2">DSM 12048</strain>
    </source>
</reference>
<dbReference type="AlphaFoldDB" id="A0A2S5JJH1"/>
<gene>
    <name evidence="1" type="ORF">LV82_00727</name>
</gene>
<dbReference type="Proteomes" id="UP000239736">
    <property type="component" value="Unassembled WGS sequence"/>
</dbReference>
<evidence type="ECO:0000313" key="1">
    <source>
        <dbReference type="EMBL" id="PPB81518.1"/>
    </source>
</evidence>
<dbReference type="EMBL" id="PRDS01000002">
    <property type="protein sequence ID" value="PPB81518.1"/>
    <property type="molecule type" value="Genomic_DNA"/>
</dbReference>
<organism evidence="1 2">
    <name type="scientific">Albidovulum inexpectatum</name>
    <dbReference type="NCBI Taxonomy" id="196587"/>
    <lineage>
        <taxon>Bacteria</taxon>
        <taxon>Pseudomonadati</taxon>
        <taxon>Pseudomonadota</taxon>
        <taxon>Alphaproteobacteria</taxon>
        <taxon>Rhodobacterales</taxon>
        <taxon>Paracoccaceae</taxon>
        <taxon>Albidovulum</taxon>
    </lineage>
</organism>
<accession>A0A2S5JJH1</accession>
<protein>
    <submittedName>
        <fullName evidence="1">PAS domain-containing protein</fullName>
    </submittedName>
</protein>
<dbReference type="Pfam" id="PF07310">
    <property type="entry name" value="PAS_5"/>
    <property type="match status" value="1"/>
</dbReference>
<keyword evidence="2" id="KW-1185">Reference proteome</keyword>
<sequence length="218" mass="23687">MTPEFTNLEELRNLWQSCRDGHAAPLRSTIEARGLGQAQDHAFIVDCKTVDQARFRRAGGLVRDLMGMDVRGMKADAIFDPAFRNDCAAVLRAVVAGPATAELRLVSPGGPSVAELMARMILLPLRGSQGTIEWVLGALVTDGPIGRPPRRFGIVAQDLVAISGAIPAVPRQGIYDLPEVSEPPRQVGFAEPPAAFEGRKHDQSIRRRGHLRLIVSRD</sequence>